<evidence type="ECO:0000259" key="4">
    <source>
        <dbReference type="PROSITE" id="PS51192"/>
    </source>
</evidence>
<dbReference type="Proteomes" id="UP000552954">
    <property type="component" value="Unassembled WGS sequence"/>
</dbReference>
<reference evidence="6 7" key="2">
    <citation type="submission" date="2020-06" db="EMBL/GenBank/DDBJ databases">
        <title>Ramlibacter rhizophilus sp. nov., isolated from rhizosphere soil of national flower Mugunghwa from South Korea.</title>
        <authorList>
            <person name="Zheng-Fei Y."/>
            <person name="Huan T."/>
        </authorList>
    </citation>
    <scope>NUCLEOTIDE SEQUENCE [LARGE SCALE GENOMIC DNA]</scope>
    <source>
        <strain evidence="6 7">B156</strain>
    </source>
</reference>
<feature type="compositionally biased region" description="Acidic residues" evidence="3">
    <location>
        <begin position="1197"/>
        <end position="1207"/>
    </location>
</feature>
<dbReference type="GO" id="GO:0016887">
    <property type="term" value="F:ATP hydrolysis activity"/>
    <property type="evidence" value="ECO:0007669"/>
    <property type="project" value="TreeGrafter"/>
</dbReference>
<dbReference type="GO" id="GO:0004386">
    <property type="term" value="F:helicase activity"/>
    <property type="evidence" value="ECO:0007669"/>
    <property type="project" value="UniProtKB-KW"/>
</dbReference>
<evidence type="ECO:0000256" key="1">
    <source>
        <dbReference type="ARBA" id="ARBA00022741"/>
    </source>
</evidence>
<dbReference type="PANTHER" id="PTHR47962:SF5">
    <property type="entry name" value="ATP-DEPENDENT HELICASE LHR-RELATED"/>
    <property type="match status" value="1"/>
</dbReference>
<dbReference type="SMART" id="SM00490">
    <property type="entry name" value="HELICc"/>
    <property type="match status" value="1"/>
</dbReference>
<dbReference type="RefSeq" id="WP_171561944.1">
    <property type="nucleotide sequence ID" value="NZ_JABFCS010000001.1"/>
</dbReference>
<reference evidence="6 7" key="1">
    <citation type="submission" date="2020-05" db="EMBL/GenBank/DDBJ databases">
        <authorList>
            <person name="Khan S.A."/>
            <person name="Jeon C.O."/>
            <person name="Chun B.H."/>
        </authorList>
    </citation>
    <scope>NUCLEOTIDE SEQUENCE [LARGE SCALE GENOMIC DNA]</scope>
    <source>
        <strain evidence="6 7">B156</strain>
    </source>
</reference>
<dbReference type="CDD" id="cd20335">
    <property type="entry name" value="BRcat_RBR"/>
    <property type="match status" value="1"/>
</dbReference>
<dbReference type="InterPro" id="IPR027417">
    <property type="entry name" value="P-loop_NTPase"/>
</dbReference>
<dbReference type="PANTHER" id="PTHR47962">
    <property type="entry name" value="ATP-DEPENDENT HELICASE LHR-RELATED-RELATED"/>
    <property type="match status" value="1"/>
</dbReference>
<proteinExistence type="predicted"/>
<dbReference type="InterPro" id="IPR001650">
    <property type="entry name" value="Helicase_C-like"/>
</dbReference>
<dbReference type="InterPro" id="IPR052511">
    <property type="entry name" value="ATP-dep_Helicase"/>
</dbReference>
<dbReference type="SUPFAM" id="SSF52540">
    <property type="entry name" value="P-loop containing nucleoside triphosphate hydrolases"/>
    <property type="match status" value="1"/>
</dbReference>
<dbReference type="Pfam" id="PF00270">
    <property type="entry name" value="DEAD"/>
    <property type="match status" value="1"/>
</dbReference>
<dbReference type="PROSITE" id="PS51192">
    <property type="entry name" value="HELICASE_ATP_BIND_1"/>
    <property type="match status" value="1"/>
</dbReference>
<keyword evidence="7" id="KW-1185">Reference proteome</keyword>
<evidence type="ECO:0000256" key="3">
    <source>
        <dbReference type="SAM" id="MobiDB-lite"/>
    </source>
</evidence>
<keyword evidence="1" id="KW-0547">Nucleotide-binding</keyword>
<feature type="domain" description="Helicase ATP-binding" evidence="4">
    <location>
        <begin position="193"/>
        <end position="450"/>
    </location>
</feature>
<evidence type="ECO:0000259" key="5">
    <source>
        <dbReference type="PROSITE" id="PS51194"/>
    </source>
</evidence>
<sequence>MTLSADLALVEAALNALEQREVRVLVWGLVDSALGDQEVHDVLNGVFLGDKYVEVRGRADCTVHTAEDLLERLKLLGLIFEVPARGLEAPQRWRTRMAEGLRLLARLRQLMPRHKGPTGWAAAPTLVADYRLLWRPRRYPKRNLGIQDAEQSLASSVQSEETLHAVRHWLGKASPGWQLSRFQLDAASRILGALDQQYVSATLVSAGTGSGKTLAFYLPALSWLAAQKLTHPRSGGVRILAIYPRNELLKDQLSEVYSQARKFDDLLGNRGGRPISVGVLYGDTPNTLASIKYAWNDHQGACPFFKCPAPGCNSSMGVVPQDLEGKLQRLTCVKCGHQVDRTTLHLTRQSMQEQPPDILFTSVEMLNQRMADSDMRHLFGLGPDAERTPSLVLLDEVHVYSGTYGAQVAHLLRRWSRLSGRRASFVGLSATISEGERFFASLVGLNETAVSEITPSPDDMDSEGAEYMVALRGDPVSQAALLSTSIQTLMLGSRLLDTRGQFDRASRPFAGWRAFAFTDQMDATNRLYADLLDAEGRTAQGREATRRHPDGGLAHLRQPDLVNSGRYEAGQDWRLPVQIGHDLRKRHQVGRTTAYDSGVADHTEIVVATAALEVGYDDEAVGMVLQHKAPRDMAQFLQRKGRAGRTRHMRPWTIMVLSDYGRDRQAYQAYEQFFDPELPPRDLPMGNRYVQRMQAVYALLDYLGVQMQAGLPRGSVWQDLSGPPETHRRLTPAMKQALMGLVRTNDFPLTPERFGKLESDAWRIVSSLQDGLAVHAARRGVAFHVRRKRMERLLHSLLTRPDDAESLAQHLMAALDLPRQSVDALLWEHPRPLLLEAAPTALRRLERNWEANGQPQTDYRTNHPLPEFVPGTLFSDLSLPEVRIDRPQAERESYLPVQQALGEMAPGKVSKRYDHALWLGVDEARLLQAVQDSDLEPTLDVEVSDWYDLEPHQGFHVEHGRQVEQLPAFRPRVLKLQPTPDDGNPNFPLVKATSNARLVWSSQVFARREGHPFPRRTVGWGSPPSFPGCVLIPMPPSRRPACDVMQWGLSPACAWGLSCGRGGHGESTVDQRIDFRFTYRGRPCGVGFEIDVDALRFELDLPLSPHLAVDLDHAPTLRGLRTARYFCEARDGQGLEALEPNVFLRHWMAEIFLTAIMQRCTQDGDDLRTALDWVAASPQNLALEPILETLFQAPAPSDDEGGDDDDEGRGANGQAKDPDRLRDKLRRGLARTDVIASLRAIGEHLLEPVDASWDAWLTRVMKHTLAAALVEAIQTSCPQVDGDDLAVDVDAGPNESGEIEPGHRIWITEINPGGNGLIEQVIETLATDPVGFYQQVEAALGMSEFEVIDQQLRNFIGRIGGETPDHDLLGRVQAVRHSQNTQQAQEAIAALRFQLVQTGHSVFHGYVAAIANRVLRPGTPDGLDRILAQLLETWTQLEERLEVEVDARVICAIFSQDQRIDAVFAGAGLEPPPTSQRQVWRFSMLMGVIWARGHALRANALPLQQRYDLVPAVTERLVLSRWLTPPDEPVPAAEDNWLGQVHARLRERGRASVALPHDREVLSQVMQALTTQPVQMEYLNVYPRLLSVARTVGSIVLRLELVETL</sequence>
<accession>A0A849KIW2</accession>
<dbReference type="EMBL" id="JABFCS010000001">
    <property type="protein sequence ID" value="NNU44775.1"/>
    <property type="molecule type" value="Genomic_DNA"/>
</dbReference>
<evidence type="ECO:0000256" key="2">
    <source>
        <dbReference type="ARBA" id="ARBA00022840"/>
    </source>
</evidence>
<dbReference type="Pfam" id="PF00271">
    <property type="entry name" value="Helicase_C"/>
    <property type="match status" value="1"/>
</dbReference>
<evidence type="ECO:0000313" key="6">
    <source>
        <dbReference type="EMBL" id="NNU44775.1"/>
    </source>
</evidence>
<dbReference type="SMART" id="SM00487">
    <property type="entry name" value="DEXDc"/>
    <property type="match status" value="1"/>
</dbReference>
<organism evidence="6 7">
    <name type="scientific">Ramlibacter montanisoli</name>
    <dbReference type="NCBI Taxonomy" id="2732512"/>
    <lineage>
        <taxon>Bacteria</taxon>
        <taxon>Pseudomonadati</taxon>
        <taxon>Pseudomonadota</taxon>
        <taxon>Betaproteobacteria</taxon>
        <taxon>Burkholderiales</taxon>
        <taxon>Comamonadaceae</taxon>
        <taxon>Ramlibacter</taxon>
    </lineage>
</organism>
<dbReference type="GO" id="GO:0005524">
    <property type="term" value="F:ATP binding"/>
    <property type="evidence" value="ECO:0007669"/>
    <property type="project" value="UniProtKB-KW"/>
</dbReference>
<keyword evidence="6" id="KW-0347">Helicase</keyword>
<gene>
    <name evidence="6" type="ORF">HK415_18845</name>
</gene>
<feature type="domain" description="Helicase C-terminal" evidence="5">
    <location>
        <begin position="526"/>
        <end position="691"/>
    </location>
</feature>
<dbReference type="InterPro" id="IPR014001">
    <property type="entry name" value="Helicase_ATP-bd"/>
</dbReference>
<keyword evidence="2" id="KW-0067">ATP-binding</keyword>
<dbReference type="InterPro" id="IPR011545">
    <property type="entry name" value="DEAD/DEAH_box_helicase_dom"/>
</dbReference>
<dbReference type="Gene3D" id="3.40.50.300">
    <property type="entry name" value="P-loop containing nucleotide triphosphate hydrolases"/>
    <property type="match status" value="3"/>
</dbReference>
<comment type="caution">
    <text evidence="6">The sequence shown here is derived from an EMBL/GenBank/DDBJ whole genome shotgun (WGS) entry which is preliminary data.</text>
</comment>
<evidence type="ECO:0000313" key="7">
    <source>
        <dbReference type="Proteomes" id="UP000552954"/>
    </source>
</evidence>
<dbReference type="NCBIfam" id="NF041067">
    <property type="entry name" value="DpdJ"/>
    <property type="match status" value="1"/>
</dbReference>
<name>A0A849KIW2_9BURK</name>
<protein>
    <submittedName>
        <fullName evidence="6">DEAD/DEAH box helicase</fullName>
    </submittedName>
</protein>
<dbReference type="PROSITE" id="PS51194">
    <property type="entry name" value="HELICASE_CTER"/>
    <property type="match status" value="1"/>
</dbReference>
<keyword evidence="6" id="KW-0378">Hydrolase</keyword>
<feature type="region of interest" description="Disordered" evidence="3">
    <location>
        <begin position="1193"/>
        <end position="1223"/>
    </location>
</feature>
<dbReference type="GO" id="GO:0003677">
    <property type="term" value="F:DNA binding"/>
    <property type="evidence" value="ECO:0007669"/>
    <property type="project" value="TreeGrafter"/>
</dbReference>